<dbReference type="PANTHER" id="PTHR46118">
    <property type="entry name" value="PROTEIN ABHD11"/>
    <property type="match status" value="1"/>
</dbReference>
<protein>
    <submittedName>
        <fullName evidence="3">Hydrolase, alpha/beta domain protein</fullName>
        <ecNumber evidence="3">3.1.-.-</ecNumber>
    </submittedName>
</protein>
<feature type="domain" description="AB hydrolase-1" evidence="2">
    <location>
        <begin position="44"/>
        <end position="270"/>
    </location>
</feature>
<organism evidence="3 4">
    <name type="scientific">Pasteurella dagmatis ATCC 43325</name>
    <dbReference type="NCBI Taxonomy" id="667128"/>
    <lineage>
        <taxon>Bacteria</taxon>
        <taxon>Pseudomonadati</taxon>
        <taxon>Pseudomonadota</taxon>
        <taxon>Gammaproteobacteria</taxon>
        <taxon>Pasteurellales</taxon>
        <taxon>Pasteurellaceae</taxon>
        <taxon>Pasteurella</taxon>
    </lineage>
</organism>
<dbReference type="Pfam" id="PF00561">
    <property type="entry name" value="Abhydrolase_1"/>
    <property type="match status" value="1"/>
</dbReference>
<dbReference type="PANTHER" id="PTHR46118:SF4">
    <property type="entry name" value="PROTEIN ABHD11"/>
    <property type="match status" value="1"/>
</dbReference>
<evidence type="ECO:0000313" key="3">
    <source>
        <dbReference type="EMBL" id="EEX50361.1"/>
    </source>
</evidence>
<dbReference type="InterPro" id="IPR029058">
    <property type="entry name" value="AB_hydrolase_fold"/>
</dbReference>
<keyword evidence="4" id="KW-1185">Reference proteome</keyword>
<dbReference type="PRINTS" id="PR00111">
    <property type="entry name" value="ABHYDROLASE"/>
</dbReference>
<reference evidence="3 4" key="1">
    <citation type="submission" date="2009-10" db="EMBL/GenBank/DDBJ databases">
        <authorList>
            <person name="Muzny D."/>
            <person name="Qin X."/>
            <person name="Deng J."/>
            <person name="Jiang H."/>
            <person name="Liu Y."/>
            <person name="Qu J."/>
            <person name="Song X.-Z."/>
            <person name="Zhang L."/>
            <person name="Thornton R."/>
            <person name="Coyle M."/>
            <person name="Francisco L."/>
            <person name="Jackson L."/>
            <person name="Javaid M."/>
            <person name="Korchina V."/>
            <person name="Kovar C."/>
            <person name="Mata R."/>
            <person name="Mathew T."/>
            <person name="Ngo R."/>
            <person name="Nguyen L."/>
            <person name="Nguyen N."/>
            <person name="Okwuonu G."/>
            <person name="Ongeri F."/>
            <person name="Pham C."/>
            <person name="Simmons D."/>
            <person name="Wilczek-Boney K."/>
            <person name="Hale W."/>
            <person name="Jakkamsetti A."/>
            <person name="Pham P."/>
            <person name="Ruth R."/>
            <person name="San Lucas F."/>
            <person name="Warren J."/>
            <person name="Zhang J."/>
            <person name="Zhao Z."/>
            <person name="Zhou C."/>
            <person name="Zhu D."/>
            <person name="Lee S."/>
            <person name="Bess C."/>
            <person name="Blankenburg K."/>
            <person name="Forbes L."/>
            <person name="Fu Q."/>
            <person name="Gubbala S."/>
            <person name="Hirani K."/>
            <person name="Jayaseelan J.C."/>
            <person name="Lara F."/>
            <person name="Munidasa M."/>
            <person name="Palculict T."/>
            <person name="Patil S."/>
            <person name="Pu L.-L."/>
            <person name="Saada N."/>
            <person name="Tang L."/>
            <person name="Weissenberger G."/>
            <person name="Zhu Y."/>
            <person name="Hemphill L."/>
            <person name="Shang Y."/>
            <person name="Youmans B."/>
            <person name="Ayvaz T."/>
            <person name="Ross M."/>
            <person name="Santibanez J."/>
            <person name="Aqrawi P."/>
            <person name="Gross S."/>
            <person name="Joshi V."/>
            <person name="Fowler G."/>
            <person name="Nazareth L."/>
            <person name="Reid J."/>
            <person name="Worley K."/>
            <person name="Petrosino J."/>
            <person name="Highlander S."/>
            <person name="Gibbs R."/>
        </authorList>
    </citation>
    <scope>NUCLEOTIDE SEQUENCE [LARGE SCALE GENOMIC DNA]</scope>
    <source>
        <strain evidence="3 4">ATCC 43325</strain>
    </source>
</reference>
<keyword evidence="1 3" id="KW-0378">Hydrolase</keyword>
<dbReference type="GO" id="GO:0016787">
    <property type="term" value="F:hydrolase activity"/>
    <property type="evidence" value="ECO:0007669"/>
    <property type="project" value="UniProtKB-KW"/>
</dbReference>
<dbReference type="EC" id="3.1.-.-" evidence="3"/>
<dbReference type="AlphaFoldDB" id="C9PPR0"/>
<dbReference type="HOGENOM" id="CLU_020336_53_1_6"/>
<dbReference type="Proteomes" id="UP000005519">
    <property type="component" value="Unassembled WGS sequence"/>
</dbReference>
<dbReference type="Gene3D" id="3.40.50.1820">
    <property type="entry name" value="alpha/beta hydrolase"/>
    <property type="match status" value="1"/>
</dbReference>
<accession>C9PPR0</accession>
<dbReference type="EMBL" id="ACZR01000011">
    <property type="protein sequence ID" value="EEX50361.1"/>
    <property type="molecule type" value="Genomic_DNA"/>
</dbReference>
<proteinExistence type="predicted"/>
<name>C9PPR0_9PAST</name>
<dbReference type="SUPFAM" id="SSF53474">
    <property type="entry name" value="alpha/beta-Hydrolases"/>
    <property type="match status" value="1"/>
</dbReference>
<gene>
    <name evidence="3" type="ORF">HMPREF0621_0984</name>
</gene>
<comment type="caution">
    <text evidence="3">The sequence shown here is derived from an EMBL/GenBank/DDBJ whole genome shotgun (WGS) entry which is preliminary data.</text>
</comment>
<dbReference type="InterPro" id="IPR000073">
    <property type="entry name" value="AB_hydrolase_1"/>
</dbReference>
<evidence type="ECO:0000313" key="4">
    <source>
        <dbReference type="Proteomes" id="UP000005519"/>
    </source>
</evidence>
<sequence length="285" mass="32982">MLDLFKNLTHYNDLFTNTLYTKIMSEKNLLHFQFDQVKQEINQPALVFIHGLFGDMNNLGVIARAFSETYSILRVDLRNHGRSFHSDEMNYDLMAEDLIQVIHELDLKKVILIGHSMGGKTAMKMTALYPDIVEKLIVIDIAPVKYQNNWHNDIFDALFATQKAQPKTRQEAKISLAQHIPVEAIQQFMLKSFDPSAKEFFRFNLTSLHKNYDNIMDWQLCHSNTPTLFIRGGQSNYIKSEDTQLILSQFPQATSFTINGSGHWVHAEKPEFVIRAIERFLISNK</sequence>
<evidence type="ECO:0000256" key="1">
    <source>
        <dbReference type="ARBA" id="ARBA00022801"/>
    </source>
</evidence>
<evidence type="ECO:0000259" key="2">
    <source>
        <dbReference type="Pfam" id="PF00561"/>
    </source>
</evidence>
<dbReference type="STRING" id="667128.HMPREF0621_0984"/>